<feature type="compositionally biased region" description="Low complexity" evidence="1">
    <location>
        <begin position="1"/>
        <end position="12"/>
    </location>
</feature>
<name>A0A1D6EDC7_MAIZE</name>
<accession>A0A1D6EDC7</accession>
<reference evidence="3" key="3">
    <citation type="submission" date="2021-05" db="UniProtKB">
        <authorList>
            <consortium name="EnsemblPlants"/>
        </authorList>
    </citation>
    <scope>IDENTIFICATION</scope>
    <source>
        <strain evidence="3">cv. B73</strain>
    </source>
</reference>
<reference evidence="3" key="2">
    <citation type="submission" date="2019-07" db="EMBL/GenBank/DDBJ databases">
        <authorList>
            <person name="Seetharam A."/>
            <person name="Woodhouse M."/>
            <person name="Cannon E."/>
        </authorList>
    </citation>
    <scope>NUCLEOTIDE SEQUENCE [LARGE SCALE GENOMIC DNA]</scope>
    <source>
        <strain evidence="3">cv. B73</strain>
    </source>
</reference>
<dbReference type="PaxDb" id="4577-GRMZM2G102699_P03"/>
<dbReference type="Proteomes" id="UP000007305">
    <property type="component" value="Chromosome 2"/>
</dbReference>
<feature type="region of interest" description="Disordered" evidence="1">
    <location>
        <begin position="1"/>
        <end position="20"/>
    </location>
</feature>
<evidence type="ECO:0000313" key="3">
    <source>
        <dbReference type="EnsemblPlants" id="Zm00001eb086260_P003"/>
    </source>
</evidence>
<dbReference type="ExpressionAtlas" id="A0A1D6EDC7">
    <property type="expression patterns" value="baseline"/>
</dbReference>
<evidence type="ECO:0000313" key="2">
    <source>
        <dbReference type="EMBL" id="ONM18294.1"/>
    </source>
</evidence>
<keyword evidence="4" id="KW-1185">Reference proteome</keyword>
<dbReference type="EnsemblPlants" id="Zm00001eb086260_T003">
    <property type="protein sequence ID" value="Zm00001eb086260_P003"/>
    <property type="gene ID" value="Zm00001eb086260"/>
</dbReference>
<dbReference type="AlphaFoldDB" id="A0A1D6EDC7"/>
<protein>
    <submittedName>
        <fullName evidence="2 3">Uncharacterized protein</fullName>
    </submittedName>
</protein>
<evidence type="ECO:0000313" key="4">
    <source>
        <dbReference type="Proteomes" id="UP000007305"/>
    </source>
</evidence>
<sequence>MSSVGGSVSGSPVRKRPRHAEQGLGGPLLSLAVRCLLLGCCDRAHGTLFSRSLGRTSTFRVALDTTEAKAGLLRDQLAESDGRVSCRVAVPSSPWFLSVFTSPSIFFPSLFSSGSRAGEVASSSGIGHGIRRSSQLFLGGTFGQYPVPCPGYCRLHVHRGTSVALLVGELRFGRSLLDVIGPPSSLLDDRLEDILEGYDEAPSRVMDKLSIDNVVRKAW</sequence>
<reference evidence="2 4" key="1">
    <citation type="submission" date="2015-12" db="EMBL/GenBank/DDBJ databases">
        <title>Update maize B73 reference genome by single molecule sequencing technologies.</title>
        <authorList>
            <consortium name="Maize Genome Sequencing Project"/>
            <person name="Ware D."/>
        </authorList>
    </citation>
    <scope>NUCLEOTIDE SEQUENCE [LARGE SCALE GENOMIC DNA]</scope>
    <source>
        <strain evidence="4">cv. B73</strain>
        <tissue evidence="2">Seedling</tissue>
    </source>
</reference>
<organism evidence="2">
    <name type="scientific">Zea mays</name>
    <name type="common">Maize</name>
    <dbReference type="NCBI Taxonomy" id="4577"/>
    <lineage>
        <taxon>Eukaryota</taxon>
        <taxon>Viridiplantae</taxon>
        <taxon>Streptophyta</taxon>
        <taxon>Embryophyta</taxon>
        <taxon>Tracheophyta</taxon>
        <taxon>Spermatophyta</taxon>
        <taxon>Magnoliopsida</taxon>
        <taxon>Liliopsida</taxon>
        <taxon>Poales</taxon>
        <taxon>Poaceae</taxon>
        <taxon>PACMAD clade</taxon>
        <taxon>Panicoideae</taxon>
        <taxon>Andropogonodae</taxon>
        <taxon>Andropogoneae</taxon>
        <taxon>Tripsacinae</taxon>
        <taxon>Zea</taxon>
    </lineage>
</organism>
<dbReference type="EMBL" id="CM007648">
    <property type="protein sequence ID" value="ONM18294.1"/>
    <property type="molecule type" value="Genomic_DNA"/>
</dbReference>
<proteinExistence type="predicted"/>
<evidence type="ECO:0000256" key="1">
    <source>
        <dbReference type="SAM" id="MobiDB-lite"/>
    </source>
</evidence>
<dbReference type="Gramene" id="Zm00001eb086260_T003">
    <property type="protein sequence ID" value="Zm00001eb086260_P003"/>
    <property type="gene ID" value="Zm00001eb086260"/>
</dbReference>
<gene>
    <name evidence="3" type="primary">LOC100278590</name>
    <name evidence="2" type="ORF">ZEAMMB73_Zm00001d004085</name>
</gene>